<accession>A0A8J5JQP5</accession>
<organism evidence="2 3">
    <name type="scientific">Homarus americanus</name>
    <name type="common">American lobster</name>
    <dbReference type="NCBI Taxonomy" id="6706"/>
    <lineage>
        <taxon>Eukaryota</taxon>
        <taxon>Metazoa</taxon>
        <taxon>Ecdysozoa</taxon>
        <taxon>Arthropoda</taxon>
        <taxon>Crustacea</taxon>
        <taxon>Multicrustacea</taxon>
        <taxon>Malacostraca</taxon>
        <taxon>Eumalacostraca</taxon>
        <taxon>Eucarida</taxon>
        <taxon>Decapoda</taxon>
        <taxon>Pleocyemata</taxon>
        <taxon>Astacidea</taxon>
        <taxon>Nephropoidea</taxon>
        <taxon>Nephropidae</taxon>
        <taxon>Homarus</taxon>
    </lineage>
</organism>
<keyword evidence="1" id="KW-0732">Signal</keyword>
<proteinExistence type="predicted"/>
<sequence length="148" mass="16112">MESLWYRIMVVAATVVSGAPVDSQEVGGPVGQVGVDVGVMVGQVVEHHFTGCHLVLITTTQHSHASASIIRHMSVGVEAGVVVEAGWVLSQDQLTQDHLLQGLWGDTRTTCRALILDLITNNGTDLALRYVYKDIIRKNVSYKYLIQS</sequence>
<evidence type="ECO:0000313" key="2">
    <source>
        <dbReference type="EMBL" id="KAG7162361.1"/>
    </source>
</evidence>
<keyword evidence="2" id="KW-0647">Proteasome</keyword>
<dbReference type="GO" id="GO:0000502">
    <property type="term" value="C:proteasome complex"/>
    <property type="evidence" value="ECO:0007669"/>
    <property type="project" value="UniProtKB-KW"/>
</dbReference>
<gene>
    <name evidence="2" type="primary">Psma2-L9</name>
    <name evidence="2" type="ORF">Hamer_G007879</name>
</gene>
<evidence type="ECO:0000313" key="3">
    <source>
        <dbReference type="Proteomes" id="UP000747542"/>
    </source>
</evidence>
<dbReference type="EMBL" id="JAHLQT010027705">
    <property type="protein sequence ID" value="KAG7162361.1"/>
    <property type="molecule type" value="Genomic_DNA"/>
</dbReference>
<protein>
    <submittedName>
        <fullName evidence="2">Putative Proteasome subunit alpha type-2-like 9</fullName>
    </submittedName>
</protein>
<keyword evidence="3" id="KW-1185">Reference proteome</keyword>
<feature type="signal peptide" evidence="1">
    <location>
        <begin position="1"/>
        <end position="18"/>
    </location>
</feature>
<name>A0A8J5JQP5_HOMAM</name>
<dbReference type="Proteomes" id="UP000747542">
    <property type="component" value="Unassembled WGS sequence"/>
</dbReference>
<comment type="caution">
    <text evidence="2">The sequence shown here is derived from an EMBL/GenBank/DDBJ whole genome shotgun (WGS) entry which is preliminary data.</text>
</comment>
<evidence type="ECO:0000256" key="1">
    <source>
        <dbReference type="SAM" id="SignalP"/>
    </source>
</evidence>
<feature type="chain" id="PRO_5035300430" evidence="1">
    <location>
        <begin position="19"/>
        <end position="148"/>
    </location>
</feature>
<dbReference type="AlphaFoldDB" id="A0A8J5JQP5"/>
<reference evidence="2" key="1">
    <citation type="journal article" date="2021" name="Sci. Adv.">
        <title>The American lobster genome reveals insights on longevity, neural, and immune adaptations.</title>
        <authorList>
            <person name="Polinski J.M."/>
            <person name="Zimin A.V."/>
            <person name="Clark K.F."/>
            <person name="Kohn A.B."/>
            <person name="Sadowski N."/>
            <person name="Timp W."/>
            <person name="Ptitsyn A."/>
            <person name="Khanna P."/>
            <person name="Romanova D.Y."/>
            <person name="Williams P."/>
            <person name="Greenwood S.J."/>
            <person name="Moroz L.L."/>
            <person name="Walt D.R."/>
            <person name="Bodnar A.G."/>
        </authorList>
    </citation>
    <scope>NUCLEOTIDE SEQUENCE</scope>
    <source>
        <strain evidence="2">GMGI-L3</strain>
    </source>
</reference>